<gene>
    <name evidence="1" type="ORF">NEZAVI_LOCUS2784</name>
</gene>
<protein>
    <submittedName>
        <fullName evidence="1">Uncharacterized protein</fullName>
    </submittedName>
</protein>
<organism evidence="1 2">
    <name type="scientific">Nezara viridula</name>
    <name type="common">Southern green stink bug</name>
    <name type="synonym">Cimex viridulus</name>
    <dbReference type="NCBI Taxonomy" id="85310"/>
    <lineage>
        <taxon>Eukaryota</taxon>
        <taxon>Metazoa</taxon>
        <taxon>Ecdysozoa</taxon>
        <taxon>Arthropoda</taxon>
        <taxon>Hexapoda</taxon>
        <taxon>Insecta</taxon>
        <taxon>Pterygota</taxon>
        <taxon>Neoptera</taxon>
        <taxon>Paraneoptera</taxon>
        <taxon>Hemiptera</taxon>
        <taxon>Heteroptera</taxon>
        <taxon>Panheteroptera</taxon>
        <taxon>Pentatomomorpha</taxon>
        <taxon>Pentatomoidea</taxon>
        <taxon>Pentatomidae</taxon>
        <taxon>Pentatominae</taxon>
        <taxon>Nezara</taxon>
    </lineage>
</organism>
<proteinExistence type="predicted"/>
<evidence type="ECO:0000313" key="1">
    <source>
        <dbReference type="EMBL" id="CAH1391856.1"/>
    </source>
</evidence>
<evidence type="ECO:0000313" key="2">
    <source>
        <dbReference type="Proteomes" id="UP001152798"/>
    </source>
</evidence>
<dbReference type="EMBL" id="OV725077">
    <property type="protein sequence ID" value="CAH1391856.1"/>
    <property type="molecule type" value="Genomic_DNA"/>
</dbReference>
<dbReference type="Proteomes" id="UP001152798">
    <property type="component" value="Chromosome 1"/>
</dbReference>
<sequence length="70" mass="7969">MPSRFLGSEFRQIGAGAQQPGAAREQVGQSAFRFRASDMSCCRHRRRHFLTGLGTRGIFLEGNYRDDHRI</sequence>
<dbReference type="AlphaFoldDB" id="A0A9P0E544"/>
<reference evidence="1" key="1">
    <citation type="submission" date="2022-01" db="EMBL/GenBank/DDBJ databases">
        <authorList>
            <person name="King R."/>
        </authorList>
    </citation>
    <scope>NUCLEOTIDE SEQUENCE</scope>
</reference>
<keyword evidence="2" id="KW-1185">Reference proteome</keyword>
<accession>A0A9P0E544</accession>
<name>A0A9P0E544_NEZVI</name>